<name>X1B3F9_9ZZZZ</name>
<protein>
    <submittedName>
        <fullName evidence="1">Uncharacterized protein</fullName>
    </submittedName>
</protein>
<reference evidence="1" key="1">
    <citation type="journal article" date="2014" name="Front. Microbiol.">
        <title>High frequency of phylogenetically diverse reductive dehalogenase-homologous genes in deep subseafloor sedimentary metagenomes.</title>
        <authorList>
            <person name="Kawai M."/>
            <person name="Futagami T."/>
            <person name="Toyoda A."/>
            <person name="Takaki Y."/>
            <person name="Nishi S."/>
            <person name="Hori S."/>
            <person name="Arai W."/>
            <person name="Tsubouchi T."/>
            <person name="Morono Y."/>
            <person name="Uchiyama I."/>
            <person name="Ito T."/>
            <person name="Fujiyama A."/>
            <person name="Inagaki F."/>
            <person name="Takami H."/>
        </authorList>
    </citation>
    <scope>NUCLEOTIDE SEQUENCE</scope>
    <source>
        <strain evidence="1">Expedition CK06-06</strain>
    </source>
</reference>
<accession>X1B3F9</accession>
<evidence type="ECO:0000313" key="1">
    <source>
        <dbReference type="EMBL" id="GAG89535.1"/>
    </source>
</evidence>
<organism evidence="1">
    <name type="scientific">marine sediment metagenome</name>
    <dbReference type="NCBI Taxonomy" id="412755"/>
    <lineage>
        <taxon>unclassified sequences</taxon>
        <taxon>metagenomes</taxon>
        <taxon>ecological metagenomes</taxon>
    </lineage>
</organism>
<proteinExistence type="predicted"/>
<sequence length="40" mass="4502">MIVSVTDQNGHIYLAEKWSIKLTVMSALDDNTGRINPIEQ</sequence>
<dbReference type="EMBL" id="BART01010573">
    <property type="protein sequence ID" value="GAG89535.1"/>
    <property type="molecule type" value="Genomic_DNA"/>
</dbReference>
<comment type="caution">
    <text evidence="1">The sequence shown here is derived from an EMBL/GenBank/DDBJ whole genome shotgun (WGS) entry which is preliminary data.</text>
</comment>
<gene>
    <name evidence="1" type="ORF">S01H4_22926</name>
</gene>
<dbReference type="AlphaFoldDB" id="X1B3F9"/>
<feature type="non-terminal residue" evidence="1">
    <location>
        <position position="40"/>
    </location>
</feature>